<proteinExistence type="predicted"/>
<dbReference type="Proteomes" id="UP000035350">
    <property type="component" value="Unassembled WGS sequence"/>
</dbReference>
<sequence length="192" mass="23032">MQTYTWNLGDASLTFHNGTMVPFQKGELATTTRDMMYFYYDVLLQVRQETRRILVRNHPTAYYITDAIHTMIHHPTKTEGYLLEHTRSIPDYFRKVWYHQMEIADLFWRDMFIRLEKYQYEVKKSYEETVAETTEYKITIGSIPIDSESNSNFVWYINGVTQEKLEELATIVQNFTEDIIQLYNHGVEKEIR</sequence>
<comment type="caution">
    <text evidence="1">The sequence shown here is derived from an EMBL/GenBank/DDBJ whole genome shotgun (WGS) entry which is preliminary data.</text>
</comment>
<evidence type="ECO:0000313" key="2">
    <source>
        <dbReference type="Proteomes" id="UP000035350"/>
    </source>
</evidence>
<accession>A0A0G8BTH8</accession>
<name>A0A0G8BTH8_9BACI</name>
<dbReference type="RefSeq" id="WP_241775836.1">
    <property type="nucleotide sequence ID" value="NZ_LCYN01000039.1"/>
</dbReference>
<organism evidence="1 2">
    <name type="scientific">Bacillus wiedmannii</name>
    <dbReference type="NCBI Taxonomy" id="1890302"/>
    <lineage>
        <taxon>Bacteria</taxon>
        <taxon>Bacillati</taxon>
        <taxon>Bacillota</taxon>
        <taxon>Bacilli</taxon>
        <taxon>Bacillales</taxon>
        <taxon>Bacillaceae</taxon>
        <taxon>Bacillus</taxon>
        <taxon>Bacillus cereus group</taxon>
    </lineage>
</organism>
<dbReference type="EMBL" id="LCYN01000039">
    <property type="protein sequence ID" value="KKZ90868.1"/>
    <property type="molecule type" value="Genomic_DNA"/>
</dbReference>
<dbReference type="PATRIC" id="fig|1396.433.peg.998"/>
<protein>
    <submittedName>
        <fullName evidence="1">Uncharacterized protein</fullName>
    </submittedName>
</protein>
<reference evidence="2" key="2">
    <citation type="submission" date="2015-04" db="EMBL/GenBank/DDBJ databases">
        <title>Draft Genome Sequences of Eight Spore-Forming Food Isolates of Bacillus cereus Genome sequencing.</title>
        <authorList>
            <person name="Krawcyk A.O."/>
            <person name="de Jong A."/>
            <person name="Eijlander R.T."/>
            <person name="Berendsen E.M."/>
            <person name="Holsappel S."/>
            <person name="Wells-Bennik M."/>
            <person name="Kuipers O.P."/>
        </authorList>
    </citation>
    <scope>NUCLEOTIDE SEQUENCE [LARGE SCALE GENOMIC DNA]</scope>
    <source>
        <strain evidence="2">B4147</strain>
    </source>
</reference>
<evidence type="ECO:0000313" key="1">
    <source>
        <dbReference type="EMBL" id="KKZ90868.1"/>
    </source>
</evidence>
<gene>
    <name evidence="1" type="ORF">B4147_0231</name>
</gene>
<reference evidence="1 2" key="1">
    <citation type="journal article" date="2015" name="Genome Announc.">
        <title>Next-Generation Whole-Genome Sequencing of Eight Strains of Bacillus cereus, Isolated from Food.</title>
        <authorList>
            <person name="Krawczyk A.O."/>
            <person name="de Jong A."/>
            <person name="Eijlander R.T."/>
            <person name="Berendsen E.M."/>
            <person name="Holsappel S."/>
            <person name="Wells-Bennik M.H."/>
            <person name="Kuipers O.P."/>
        </authorList>
    </citation>
    <scope>NUCLEOTIDE SEQUENCE [LARGE SCALE GENOMIC DNA]</scope>
    <source>
        <strain evidence="1 2">B4147</strain>
    </source>
</reference>
<dbReference type="AlphaFoldDB" id="A0A0G8BTH8"/>